<reference evidence="1 2" key="1">
    <citation type="submission" date="2022-06" db="EMBL/GenBank/DDBJ databases">
        <title>Actinoplanes abujensis sp. nov., isolated from Nigerian arid soil.</title>
        <authorList>
            <person name="Ding P."/>
        </authorList>
    </citation>
    <scope>NUCLEOTIDE SEQUENCE [LARGE SCALE GENOMIC DNA]</scope>
    <source>
        <strain evidence="2">TRM88002</strain>
    </source>
</reference>
<comment type="caution">
    <text evidence="1">The sequence shown here is derived from an EMBL/GenBank/DDBJ whole genome shotgun (WGS) entry which is preliminary data.</text>
</comment>
<organism evidence="1 2">
    <name type="scientific">Paractinoplanes hotanensis</name>
    <dbReference type="NCBI Taxonomy" id="2906497"/>
    <lineage>
        <taxon>Bacteria</taxon>
        <taxon>Bacillati</taxon>
        <taxon>Actinomycetota</taxon>
        <taxon>Actinomycetes</taxon>
        <taxon>Micromonosporales</taxon>
        <taxon>Micromonosporaceae</taxon>
        <taxon>Paractinoplanes</taxon>
    </lineage>
</organism>
<name>A0ABT0YBP1_9ACTN</name>
<dbReference type="RefSeq" id="WP_251803158.1">
    <property type="nucleotide sequence ID" value="NZ_JAMQOL010000059.1"/>
</dbReference>
<proteinExistence type="predicted"/>
<dbReference type="EMBL" id="JAMQOL010000059">
    <property type="protein sequence ID" value="MCM4083459.1"/>
    <property type="molecule type" value="Genomic_DNA"/>
</dbReference>
<evidence type="ECO:0000313" key="1">
    <source>
        <dbReference type="EMBL" id="MCM4083459.1"/>
    </source>
</evidence>
<keyword evidence="2" id="KW-1185">Reference proteome</keyword>
<protein>
    <submittedName>
        <fullName evidence="1">Uncharacterized protein</fullName>
    </submittedName>
</protein>
<accession>A0ABT0YBP1</accession>
<gene>
    <name evidence="1" type="ORF">LXN57_38520</name>
</gene>
<sequence>MGNRLDRPRVHGYDRLTMIVRGDVLPPGFTPALLPREQDRHTVMVAAEPELDVAALTALLRRHLPVRCTSIRLVLSESGRAGVAPVIAGELGVEVIAPAGPVVLLPSGMVFVVDGQWWRFRPGEPGERQGPRHPAPPWERLLPLTLHALPDGVVATTVPAGLWLYEAASPASSLPTEVLSAPVDPARLSVMLGRPGRELAQATVYSVLESLPRALRRRMILTPYGSGETTEANPPRLGRPGLYTGAVFSGWHLAQPPHWRTGEEVSAPAALTATTAPEPPLSGDPVPAGPEVVIWSVNGLREAGWGSERVRFAPGTRMRVVDVAHRGRDDAALVLLREVAPDAGAGTAHTAASVPAAVLDRQARTALRRAVGAVRRSPGAGAWPAPAT</sequence>
<dbReference type="Proteomes" id="UP001523216">
    <property type="component" value="Unassembled WGS sequence"/>
</dbReference>
<evidence type="ECO:0000313" key="2">
    <source>
        <dbReference type="Proteomes" id="UP001523216"/>
    </source>
</evidence>